<organism evidence="3 4">
    <name type="scientific">Prorocentrum cordatum</name>
    <dbReference type="NCBI Taxonomy" id="2364126"/>
    <lineage>
        <taxon>Eukaryota</taxon>
        <taxon>Sar</taxon>
        <taxon>Alveolata</taxon>
        <taxon>Dinophyceae</taxon>
        <taxon>Prorocentrales</taxon>
        <taxon>Prorocentraceae</taxon>
        <taxon>Prorocentrum</taxon>
    </lineage>
</organism>
<accession>A0ABN9Q745</accession>
<reference evidence="3" key="1">
    <citation type="submission" date="2023-10" db="EMBL/GenBank/DDBJ databases">
        <authorList>
            <person name="Chen Y."/>
            <person name="Shah S."/>
            <person name="Dougan E. K."/>
            <person name="Thang M."/>
            <person name="Chan C."/>
        </authorList>
    </citation>
    <scope>NUCLEOTIDE SEQUENCE [LARGE SCALE GENOMIC DNA]</scope>
</reference>
<name>A0ABN9Q745_9DINO</name>
<dbReference type="EMBL" id="CAUYUJ010002622">
    <property type="protein sequence ID" value="CAK0801593.1"/>
    <property type="molecule type" value="Genomic_DNA"/>
</dbReference>
<sequence length="221" mass="24268">GGAHGDTQGAVIGAVSDSDVDPTDHQPRSMPAAGSHTVAGRAGADGTAQARDFRQRPLPTSGSETPLASGHSQQEVDARQVRAHQMEVIQAHFNRWVLIFTLLMCVLLPVMLGLFTWLVYSLVADFDLECDVPLKAWTIVVCSNTAYHLNCGLGSMHTRLLQLCCKYDPTESRPAPWYVRLYNMLMCLLTFAWHCIGLHWVRISDTCGDTSPLLYEAVKAA</sequence>
<keyword evidence="2" id="KW-1133">Transmembrane helix</keyword>
<feature type="non-terminal residue" evidence="3">
    <location>
        <position position="1"/>
    </location>
</feature>
<evidence type="ECO:0000256" key="1">
    <source>
        <dbReference type="SAM" id="MobiDB-lite"/>
    </source>
</evidence>
<keyword evidence="2" id="KW-0812">Transmembrane</keyword>
<feature type="transmembrane region" description="Helical" evidence="2">
    <location>
        <begin position="181"/>
        <end position="201"/>
    </location>
</feature>
<proteinExistence type="predicted"/>
<protein>
    <recommendedName>
        <fullName evidence="5">Protein S-acyltransferase</fullName>
    </recommendedName>
</protein>
<dbReference type="Proteomes" id="UP001189429">
    <property type="component" value="Unassembled WGS sequence"/>
</dbReference>
<feature type="non-terminal residue" evidence="3">
    <location>
        <position position="221"/>
    </location>
</feature>
<feature type="region of interest" description="Disordered" evidence="1">
    <location>
        <begin position="1"/>
        <end position="76"/>
    </location>
</feature>
<keyword evidence="4" id="KW-1185">Reference proteome</keyword>
<evidence type="ECO:0000256" key="2">
    <source>
        <dbReference type="SAM" id="Phobius"/>
    </source>
</evidence>
<evidence type="ECO:0000313" key="3">
    <source>
        <dbReference type="EMBL" id="CAK0801593.1"/>
    </source>
</evidence>
<evidence type="ECO:0000313" key="4">
    <source>
        <dbReference type="Proteomes" id="UP001189429"/>
    </source>
</evidence>
<feature type="transmembrane region" description="Helical" evidence="2">
    <location>
        <begin position="96"/>
        <end position="120"/>
    </location>
</feature>
<evidence type="ECO:0008006" key="5">
    <source>
        <dbReference type="Google" id="ProtNLM"/>
    </source>
</evidence>
<comment type="caution">
    <text evidence="3">The sequence shown here is derived from an EMBL/GenBank/DDBJ whole genome shotgun (WGS) entry which is preliminary data.</text>
</comment>
<keyword evidence="2" id="KW-0472">Membrane</keyword>
<feature type="compositionally biased region" description="Polar residues" evidence="1">
    <location>
        <begin position="58"/>
        <end position="73"/>
    </location>
</feature>
<gene>
    <name evidence="3" type="ORF">PCOR1329_LOCUS9420</name>
</gene>